<dbReference type="PANTHER" id="PTHR42685">
    <property type="entry name" value="GERANYLGERANYL DIPHOSPHATE REDUCTASE"/>
    <property type="match status" value="1"/>
</dbReference>
<name>A0AAV3SH36_HALDO</name>
<dbReference type="Proteomes" id="UP000830542">
    <property type="component" value="Chromosome"/>
</dbReference>
<dbReference type="KEGG" id="hdo:MUK72_09380"/>
<dbReference type="InterPro" id="IPR036188">
    <property type="entry name" value="FAD/NAD-bd_sf"/>
</dbReference>
<dbReference type="PANTHER" id="PTHR42685:SF18">
    <property type="entry name" value="DIGERANYLGERANYLGLYCEROPHOSPHOLIPID REDUCTASE"/>
    <property type="match status" value="1"/>
</dbReference>
<proteinExistence type="predicted"/>
<dbReference type="NCBIfam" id="NF041385">
    <property type="entry name" value="Dggglyphlred_Halo"/>
    <property type="match status" value="1"/>
</dbReference>
<gene>
    <name evidence="1" type="ORF">GCM10008985_19330</name>
    <name evidence="2" type="ORF">MUK72_09380</name>
</gene>
<dbReference type="Proteomes" id="UP001500962">
    <property type="component" value="Unassembled WGS sequence"/>
</dbReference>
<organism evidence="1 4">
    <name type="scientific">Halococcus dombrowskii</name>
    <dbReference type="NCBI Taxonomy" id="179637"/>
    <lineage>
        <taxon>Archaea</taxon>
        <taxon>Methanobacteriati</taxon>
        <taxon>Methanobacteriota</taxon>
        <taxon>Stenosarchaea group</taxon>
        <taxon>Halobacteria</taxon>
        <taxon>Halobacteriales</taxon>
        <taxon>Halococcaceae</taxon>
        <taxon>Halococcus</taxon>
    </lineage>
</organism>
<dbReference type="Pfam" id="PF05834">
    <property type="entry name" value="Lycopene_cycl"/>
    <property type="match status" value="1"/>
</dbReference>
<dbReference type="PRINTS" id="PR00420">
    <property type="entry name" value="RNGMNOXGNASE"/>
</dbReference>
<dbReference type="Gene3D" id="3.50.50.60">
    <property type="entry name" value="FAD/NAD(P)-binding domain"/>
    <property type="match status" value="1"/>
</dbReference>
<evidence type="ECO:0000313" key="4">
    <source>
        <dbReference type="Proteomes" id="UP001500962"/>
    </source>
</evidence>
<dbReference type="InterPro" id="IPR050407">
    <property type="entry name" value="Geranylgeranyl_reductase"/>
</dbReference>
<evidence type="ECO:0000313" key="2">
    <source>
        <dbReference type="EMBL" id="UOO94181.1"/>
    </source>
</evidence>
<evidence type="ECO:0000313" key="1">
    <source>
        <dbReference type="EMBL" id="GAA0462748.1"/>
    </source>
</evidence>
<dbReference type="RefSeq" id="WP_004052195.1">
    <property type="nucleotide sequence ID" value="NZ_BAAADN010000027.1"/>
</dbReference>
<dbReference type="GeneID" id="71762058"/>
<sequence>MSERYDVVIAGAGPAGAQCARDLAERGYEVLVLETEPEGTFPAQSNKSTGGTFPSMMGSFGIPDDVVMHYTDSVVLESPDENFQMTQPGAVLEFADFKRYLVRDGRDHGATYRFDSRVSQPIVENDEIAGVRYDGGEEVYADIVIDATGPAAPLAKALGVSDLERKRQAIGIEWEYEGVALDHPGYADLNDSMMLRLDHDLAPGGYAWIFHTGADTAKVGLCFIQNDKYGPSDDRVRIDDALTGWLDDDPRFAEANRIDDSQHRGSAHIQPPKQLSTDRFMAIGDTVPSIDPLWGQGIDKCMRSGRAAAVTADRCFTGRMDTSADEMTIYDMLWHRNVAPKAAMRLLMTHLIYYAPTERYNRFIRDLRRLSSDTLSSANAGNPFALAKLFHVGDIPLFRDFVAEHRELIGQLLPGPRSLLSD</sequence>
<reference evidence="2" key="2">
    <citation type="submission" date="2022-04" db="EMBL/GenBank/DDBJ databases">
        <title>Sequencing and genomic assembly of Halococcus dombrowskii.</title>
        <authorList>
            <person name="Lim S.W."/>
            <person name="MacLea K.S."/>
        </authorList>
    </citation>
    <scope>NUCLEOTIDE SEQUENCE</scope>
    <source>
        <strain evidence="2">H4</strain>
    </source>
</reference>
<dbReference type="AlphaFoldDB" id="A0AAV3SH36"/>
<protein>
    <submittedName>
        <fullName evidence="1">Digeranylgeranylglycerophospholipid reductase</fullName>
    </submittedName>
    <submittedName>
        <fullName evidence="2">NAD(P)/FAD-dependent oxidoreductase</fullName>
    </submittedName>
</protein>
<reference evidence="1" key="3">
    <citation type="submission" date="2023-12" db="EMBL/GenBank/DDBJ databases">
        <authorList>
            <person name="Sun Q."/>
            <person name="Inoue M."/>
        </authorList>
    </citation>
    <scope>NUCLEOTIDE SEQUENCE</scope>
    <source>
        <strain evidence="1">JCM 12289</strain>
    </source>
</reference>
<reference evidence="1" key="1">
    <citation type="journal article" date="2014" name="Int. J. Syst. Evol. Microbiol.">
        <title>Complete genome sequence of Corynebacterium casei LMG S-19264T (=DSM 44701T), isolated from a smear-ripened cheese.</title>
        <authorList>
            <consortium name="US DOE Joint Genome Institute (JGI-PGF)"/>
            <person name="Walter F."/>
            <person name="Albersmeier A."/>
            <person name="Kalinowski J."/>
            <person name="Ruckert C."/>
        </authorList>
    </citation>
    <scope>NUCLEOTIDE SEQUENCE</scope>
    <source>
        <strain evidence="1">JCM 12289</strain>
    </source>
</reference>
<dbReference type="EMBL" id="CP095005">
    <property type="protein sequence ID" value="UOO94181.1"/>
    <property type="molecule type" value="Genomic_DNA"/>
</dbReference>
<keyword evidence="3" id="KW-1185">Reference proteome</keyword>
<dbReference type="EMBL" id="BAAADN010000027">
    <property type="protein sequence ID" value="GAA0462748.1"/>
    <property type="molecule type" value="Genomic_DNA"/>
</dbReference>
<dbReference type="SUPFAM" id="SSF51905">
    <property type="entry name" value="FAD/NAD(P)-binding domain"/>
    <property type="match status" value="1"/>
</dbReference>
<accession>A0AAV3SH36</accession>
<evidence type="ECO:0000313" key="3">
    <source>
        <dbReference type="Proteomes" id="UP000830542"/>
    </source>
</evidence>
<dbReference type="InterPro" id="IPR054884">
    <property type="entry name" value="Dggglyphlred_Halo"/>
</dbReference>